<protein>
    <submittedName>
        <fullName evidence="1">Uncharacterized protein</fullName>
    </submittedName>
</protein>
<sequence length="152" mass="17442">MVSAVRRRPDQPDPRALQLLYRDWFTYKDLRPDSMWLTESTSRADGVLPKPVTNVDRAFVLQLVGIEEKSLLDWRRYCALHITRLWDATGPAGLFVPSMALLEPQRQVYEVGWGQYVLEPDGGLQMDYFFGPKYGRGYSLSPEGVLTSNWVS</sequence>
<evidence type="ECO:0000313" key="2">
    <source>
        <dbReference type="Proteomes" id="UP000552709"/>
    </source>
</evidence>
<dbReference type="RefSeq" id="WP_184132990.1">
    <property type="nucleotide sequence ID" value="NZ_JACHFL010000006.1"/>
</dbReference>
<dbReference type="AlphaFoldDB" id="A0A7W8JXW1"/>
<organism evidence="1 2">
    <name type="scientific">Deinococcus humi</name>
    <dbReference type="NCBI Taxonomy" id="662880"/>
    <lineage>
        <taxon>Bacteria</taxon>
        <taxon>Thermotogati</taxon>
        <taxon>Deinococcota</taxon>
        <taxon>Deinococci</taxon>
        <taxon>Deinococcales</taxon>
        <taxon>Deinococcaceae</taxon>
        <taxon>Deinococcus</taxon>
    </lineage>
</organism>
<reference evidence="1 2" key="1">
    <citation type="submission" date="2020-08" db="EMBL/GenBank/DDBJ databases">
        <title>Genomic Encyclopedia of Type Strains, Phase IV (KMG-IV): sequencing the most valuable type-strain genomes for metagenomic binning, comparative biology and taxonomic classification.</title>
        <authorList>
            <person name="Goeker M."/>
        </authorList>
    </citation>
    <scope>NUCLEOTIDE SEQUENCE [LARGE SCALE GENOMIC DNA]</scope>
    <source>
        <strain evidence="1 2">DSM 27939</strain>
    </source>
</reference>
<accession>A0A7W8JXW1</accession>
<dbReference type="Proteomes" id="UP000552709">
    <property type="component" value="Unassembled WGS sequence"/>
</dbReference>
<dbReference type="EMBL" id="JACHFL010000006">
    <property type="protein sequence ID" value="MBB5363669.1"/>
    <property type="molecule type" value="Genomic_DNA"/>
</dbReference>
<gene>
    <name evidence="1" type="ORF">HNQ08_002775</name>
</gene>
<keyword evidence="2" id="KW-1185">Reference proteome</keyword>
<evidence type="ECO:0000313" key="1">
    <source>
        <dbReference type="EMBL" id="MBB5363669.1"/>
    </source>
</evidence>
<name>A0A7W8JXW1_9DEIO</name>
<comment type="caution">
    <text evidence="1">The sequence shown here is derived from an EMBL/GenBank/DDBJ whole genome shotgun (WGS) entry which is preliminary data.</text>
</comment>
<proteinExistence type="predicted"/>